<keyword evidence="2" id="KW-1185">Reference proteome</keyword>
<sequence length="103" mass="10817">MSTAVCVSSSSVSLPARPATVPAATRRGAWQISAGQAISLKASSDSIMRVKQGRVWVTLDANRAHASEDLVLAPGESLRVGAGERLVMEPWDGYGASYTWDAA</sequence>
<name>A0ABU8VTP5_9BURK</name>
<dbReference type="RefSeq" id="WP_340361597.1">
    <property type="nucleotide sequence ID" value="NZ_JBBKZV010000001.1"/>
</dbReference>
<dbReference type="InterPro" id="IPR021317">
    <property type="entry name" value="DUF2917"/>
</dbReference>
<dbReference type="Pfam" id="PF11142">
    <property type="entry name" value="DUF2917"/>
    <property type="match status" value="1"/>
</dbReference>
<reference evidence="1 2" key="1">
    <citation type="submission" date="2024-03" db="EMBL/GenBank/DDBJ databases">
        <title>Novel species of the genus Variovorax.</title>
        <authorList>
            <person name="Liu Q."/>
            <person name="Xin Y.-H."/>
        </authorList>
    </citation>
    <scope>NUCLEOTIDE SEQUENCE [LARGE SCALE GENOMIC DNA]</scope>
    <source>
        <strain evidence="1 2">KACC 18501</strain>
    </source>
</reference>
<gene>
    <name evidence="1" type="ORF">WKW80_00625</name>
</gene>
<organism evidence="1 2">
    <name type="scientific">Variovorax humicola</name>
    <dbReference type="NCBI Taxonomy" id="1769758"/>
    <lineage>
        <taxon>Bacteria</taxon>
        <taxon>Pseudomonadati</taxon>
        <taxon>Pseudomonadota</taxon>
        <taxon>Betaproteobacteria</taxon>
        <taxon>Burkholderiales</taxon>
        <taxon>Comamonadaceae</taxon>
        <taxon>Variovorax</taxon>
    </lineage>
</organism>
<comment type="caution">
    <text evidence="1">The sequence shown here is derived from an EMBL/GenBank/DDBJ whole genome shotgun (WGS) entry which is preliminary data.</text>
</comment>
<dbReference type="Proteomes" id="UP001363010">
    <property type="component" value="Unassembled WGS sequence"/>
</dbReference>
<proteinExistence type="predicted"/>
<accession>A0ABU8VTP5</accession>
<dbReference type="EMBL" id="JBBKZV010000001">
    <property type="protein sequence ID" value="MEJ8820537.1"/>
    <property type="molecule type" value="Genomic_DNA"/>
</dbReference>
<evidence type="ECO:0000313" key="1">
    <source>
        <dbReference type="EMBL" id="MEJ8820537.1"/>
    </source>
</evidence>
<protein>
    <submittedName>
        <fullName evidence="1">DUF2917 domain-containing protein</fullName>
    </submittedName>
</protein>
<evidence type="ECO:0000313" key="2">
    <source>
        <dbReference type="Proteomes" id="UP001363010"/>
    </source>
</evidence>